<evidence type="ECO:0000313" key="3">
    <source>
        <dbReference type="EMBL" id="QCP91201.1"/>
    </source>
</evidence>
<proteinExistence type="predicted"/>
<feature type="compositionally biased region" description="Polar residues" evidence="1">
    <location>
        <begin position="18"/>
        <end position="31"/>
    </location>
</feature>
<keyword evidence="4" id="KW-1185">Reference proteome</keyword>
<dbReference type="AlphaFoldDB" id="Q5V1X1"/>
<evidence type="ECO:0000313" key="4">
    <source>
        <dbReference type="Proteomes" id="UP000001169"/>
    </source>
</evidence>
<dbReference type="EnsemblBacteria" id="AAV46481">
    <property type="protein sequence ID" value="AAV46481"/>
    <property type="gene ID" value="rrnAC1563"/>
</dbReference>
<dbReference type="EMBL" id="CP039138">
    <property type="protein sequence ID" value="QCP91201.1"/>
    <property type="molecule type" value="Genomic_DNA"/>
</dbReference>
<dbReference type="PATRIC" id="fig|272569.17.peg.2250"/>
<dbReference type="EMBL" id="AY596297">
    <property type="protein sequence ID" value="AAV46481.1"/>
    <property type="molecule type" value="Genomic_DNA"/>
</dbReference>
<evidence type="ECO:0000313" key="2">
    <source>
        <dbReference type="EMBL" id="AAV46481.1"/>
    </source>
</evidence>
<dbReference type="STRING" id="272569.rrnAC1563"/>
<reference evidence="2 4" key="1">
    <citation type="journal article" date="2004" name="Genome Res.">
        <title>Genome sequence of Haloarcula marismortui: a halophilic archaeon from the Dead Sea.</title>
        <authorList>
            <person name="Baliga N.S."/>
            <person name="Bonneau R."/>
            <person name="Facciotti M.T."/>
            <person name="Pan M."/>
            <person name="Glusman G."/>
            <person name="Deutsch E.W."/>
            <person name="Shannon P."/>
            <person name="Chiu Y."/>
            <person name="Weng R.S."/>
            <person name="Gan R.R."/>
            <person name="Hung P."/>
            <person name="Date S.V."/>
            <person name="Marcotte E."/>
            <person name="Hood L."/>
            <person name="Ng W.V."/>
        </authorList>
    </citation>
    <scope>NUCLEOTIDE SEQUENCE [LARGE SCALE GENOMIC DNA]</scope>
    <source>
        <strain evidence="2">ATCC 43049</strain>
        <strain evidence="4">ATCC 43049 / DSM 3752 / JCM 8966 / VKM B-1809</strain>
    </source>
</reference>
<accession>Q5V1X1</accession>
<dbReference type="Proteomes" id="UP000298722">
    <property type="component" value="Chromosome"/>
</dbReference>
<protein>
    <submittedName>
        <fullName evidence="2">Uncharacterized protein</fullName>
    </submittedName>
</protein>
<gene>
    <name evidence="2" type="ordered locus">rrnAC1563</name>
    <name evidence="3" type="ORF">E6P14_10155</name>
</gene>
<reference evidence="3 5" key="2">
    <citation type="submission" date="2019-04" db="EMBL/GenBank/DDBJ databases">
        <title>Methylomes of two halophilic Archaea, Haloarcula marismortui and Haloferax mediterranei.</title>
        <authorList>
            <person name="DasSarma S."/>
            <person name="DasSarma P."/>
            <person name="DasSarma S."/>
            <person name="Fomenkov A."/>
            <person name="Vincze T."/>
            <person name="Anton B.P."/>
            <person name="Roberts R.J."/>
        </authorList>
    </citation>
    <scope>NUCLEOTIDE SEQUENCE [LARGE SCALE GENOMIC DNA]</scope>
    <source>
        <strain evidence="3 5">ATCC 43049</strain>
    </source>
</reference>
<sequence length="785" mass="88231">MATTQTDSQSETESDSEGQSPSYRHSISIQPSKHEAPEYDRTEVVFVKVPASMSETFNSGPECGSTVLPDLFDDAELTFDEVEEFGWPVADGMMFAFRAYTPSRQSSVQRKTTDFSSDIDSLPEPLHTTYQKLKAELPESLEIRTGVLPMGSFGSSPALGTRLVMENQNQKPAGREKVADADANALFESLAGEPFLYHALYRRSSQLPESNEYQVTVRIFLFNPEYKISTESEYADCLRFGRKCDPANSFANLGVSSSLAVIDDGYNVSWLDQEVVMPARDSELPHFSTGQSLITGKAEFEQMRRGQYGASDVLENRCAYTSLLAREIDLEHYVGLGTVDPGVDPWQKAPQLTGPDIDEVGIDPDEVLPDEVTISVDAPVEDTAFDQEPTTANDGTEDHWTAIKNVAVAFETEGYDVVIVTQDTGSRPDLWVRRDDGEIFAVEVEYRTRSKAGSFYTNLIRQAVWGYKTITVMVPQTDENGRTESLDTLGNWALNSLAVPMKKRDPIKTRVHNCSGEIVVNGKTMLLPDGVAEAKWWLTCDSEYLLIHDGEILARGDATEPFEAFEFNVPRYYEDGDHYVVENKYGKPVQTCSEESDIENTKLRPCNRPVDLSYIQFVEALYCYDPEAQELVQQDMTAHWDVEQASTRNEQSHQQAFETFLVEHENDDPILERECRPFIKDWIEQLSTHDHPGNHIFGEYRKDYYARKRISTELGMEYSYPGVSFRYPRGLVSPDLPGLDTKPVFPEGWNIAAEDVLREPLIHGLDDRSEIESGAKTGAKPENDA</sequence>
<dbReference type="HOGENOM" id="CLU_356683_0_0_2"/>
<dbReference type="Proteomes" id="UP000001169">
    <property type="component" value="Chromosome I"/>
</dbReference>
<dbReference type="eggNOG" id="arCOG06281">
    <property type="taxonomic scope" value="Archaea"/>
</dbReference>
<evidence type="ECO:0000313" key="5">
    <source>
        <dbReference type="Proteomes" id="UP000298722"/>
    </source>
</evidence>
<feature type="region of interest" description="Disordered" evidence="1">
    <location>
        <begin position="1"/>
        <end position="36"/>
    </location>
</feature>
<dbReference type="PaxDb" id="272569-rrnAC1563"/>
<dbReference type="KEGG" id="hma:rrnAC1563"/>
<organism evidence="2 4">
    <name type="scientific">Haloarcula marismortui (strain ATCC 43049 / DSM 3752 / JCM 8966 / VKM B-1809)</name>
    <name type="common">Halobacterium marismortui</name>
    <dbReference type="NCBI Taxonomy" id="272569"/>
    <lineage>
        <taxon>Archaea</taxon>
        <taxon>Methanobacteriati</taxon>
        <taxon>Methanobacteriota</taxon>
        <taxon>Stenosarchaea group</taxon>
        <taxon>Halobacteria</taxon>
        <taxon>Halobacteriales</taxon>
        <taxon>Haloarculaceae</taxon>
        <taxon>Haloarcula</taxon>
    </lineage>
</organism>
<evidence type="ECO:0000256" key="1">
    <source>
        <dbReference type="SAM" id="MobiDB-lite"/>
    </source>
</evidence>
<name>Q5V1X1_HALMA</name>